<gene>
    <name evidence="2" type="ORF">IM880_19990</name>
</gene>
<organism evidence="2 3">
    <name type="scientific">Pectobacterium polaris</name>
    <dbReference type="NCBI Taxonomy" id="2042057"/>
    <lineage>
        <taxon>Bacteria</taxon>
        <taxon>Pseudomonadati</taxon>
        <taxon>Pseudomonadota</taxon>
        <taxon>Gammaproteobacteria</taxon>
        <taxon>Enterobacterales</taxon>
        <taxon>Pectobacteriaceae</taxon>
        <taxon>Pectobacterium</taxon>
    </lineage>
</organism>
<dbReference type="EMBL" id="JAESHX010000110">
    <property type="protein sequence ID" value="MBW5894501.1"/>
    <property type="molecule type" value="Genomic_DNA"/>
</dbReference>
<protein>
    <submittedName>
        <fullName evidence="2">SymE family type I addiction module toxin</fullName>
    </submittedName>
</protein>
<evidence type="ECO:0000313" key="3">
    <source>
        <dbReference type="Proteomes" id="UP000696310"/>
    </source>
</evidence>
<dbReference type="GeneID" id="91975444"/>
<evidence type="ECO:0000313" key="2">
    <source>
        <dbReference type="EMBL" id="MBW5894501.1"/>
    </source>
</evidence>
<dbReference type="Pfam" id="PF08845">
    <property type="entry name" value="SymE_toxin"/>
    <property type="match status" value="1"/>
</dbReference>
<dbReference type="GO" id="GO:0016070">
    <property type="term" value="P:RNA metabolic process"/>
    <property type="evidence" value="ECO:0007669"/>
    <property type="project" value="InterPro"/>
</dbReference>
<dbReference type="GO" id="GO:0005737">
    <property type="term" value="C:cytoplasm"/>
    <property type="evidence" value="ECO:0007669"/>
    <property type="project" value="InterPro"/>
</dbReference>
<dbReference type="GO" id="GO:0003723">
    <property type="term" value="F:RNA binding"/>
    <property type="evidence" value="ECO:0007669"/>
    <property type="project" value="InterPro"/>
</dbReference>
<reference evidence="2" key="1">
    <citation type="journal article" date="2021" name="bioRxiv">
        <title>Identification of Pectobacterium species isolated from the soft rot of tetecho (Neobuxbaumia tetetzo), a columnar cactus, and associated metagenomics.</title>
        <authorList>
            <person name="Vargas-Peralta D."/>
            <person name="Narvaez-Barragan D.A."/>
            <person name="de Sandozequi A."/>
            <person name="Romero-Gutierrez M.F."/>
            <person name="Segovia L."/>
            <person name="Martinez-Anaya C."/>
            <person name="Alcaraz L.D."/>
            <person name="de la Torre Almaraz R."/>
        </authorList>
    </citation>
    <scope>NUCLEOTIDE SEQUENCE</scope>
    <source>
        <strain evidence="2">A3</strain>
    </source>
</reference>
<dbReference type="GO" id="GO:0016788">
    <property type="term" value="F:hydrolase activity, acting on ester bonds"/>
    <property type="evidence" value="ECO:0007669"/>
    <property type="project" value="InterPro"/>
</dbReference>
<proteinExistence type="predicted"/>
<feature type="domain" description="Toxin SymE-like" evidence="1">
    <location>
        <begin position="3"/>
        <end position="31"/>
    </location>
</feature>
<accession>A0AAW4P5C3</accession>
<sequence>MTSAISLKGCWLEASGFMTEMVIMVMIERGRSVSETEINF</sequence>
<dbReference type="InterPro" id="IPR014944">
    <property type="entry name" value="Toxin_SymE-like"/>
</dbReference>
<dbReference type="Proteomes" id="UP000696310">
    <property type="component" value="Unassembled WGS sequence"/>
</dbReference>
<evidence type="ECO:0000259" key="1">
    <source>
        <dbReference type="Pfam" id="PF08845"/>
    </source>
</evidence>
<dbReference type="RefSeq" id="WP_095701983.1">
    <property type="nucleotide sequence ID" value="NZ_CP017482.1"/>
</dbReference>
<dbReference type="AlphaFoldDB" id="A0AAW4P5C3"/>
<name>A0AAW4P5C3_9GAMM</name>
<comment type="caution">
    <text evidence="2">The sequence shown here is derived from an EMBL/GenBank/DDBJ whole genome shotgun (WGS) entry which is preliminary data.</text>
</comment>
<reference evidence="2" key="2">
    <citation type="submission" date="2021-01" db="EMBL/GenBank/DDBJ databases">
        <authorList>
            <person name="Vargas Peralta D."/>
        </authorList>
    </citation>
    <scope>NUCLEOTIDE SEQUENCE</scope>
    <source>
        <strain evidence="2">A3</strain>
    </source>
</reference>